<feature type="transmembrane region" description="Helical" evidence="6">
    <location>
        <begin position="246"/>
        <end position="265"/>
    </location>
</feature>
<proteinExistence type="predicted"/>
<feature type="transmembrane region" description="Helical" evidence="6">
    <location>
        <begin position="272"/>
        <end position="290"/>
    </location>
</feature>
<dbReference type="InterPro" id="IPR005496">
    <property type="entry name" value="Integral_membrane_TerC"/>
</dbReference>
<reference evidence="7" key="1">
    <citation type="submission" date="2023-10" db="EMBL/GenBank/DDBJ databases">
        <authorList>
            <person name="Chen Y."/>
            <person name="Shah S."/>
            <person name="Dougan E. K."/>
            <person name="Thang M."/>
            <person name="Chan C."/>
        </authorList>
    </citation>
    <scope>NUCLEOTIDE SEQUENCE [LARGE SCALE GENOMIC DNA]</scope>
</reference>
<gene>
    <name evidence="7" type="ORF">PCOR1329_LOCUS55884</name>
</gene>
<keyword evidence="2 6" id="KW-0812">Transmembrane</keyword>
<dbReference type="Proteomes" id="UP001189429">
    <property type="component" value="Unassembled WGS sequence"/>
</dbReference>
<comment type="subcellular location">
    <subcellularLocation>
        <location evidence="1">Membrane</location>
        <topology evidence="1">Multi-pass membrane protein</topology>
    </subcellularLocation>
</comment>
<evidence type="ECO:0000256" key="2">
    <source>
        <dbReference type="ARBA" id="ARBA00022692"/>
    </source>
</evidence>
<dbReference type="EMBL" id="CAUYUJ010016861">
    <property type="protein sequence ID" value="CAK0869563.1"/>
    <property type="molecule type" value="Genomic_DNA"/>
</dbReference>
<accession>A0ABN9V9G0</accession>
<evidence type="ECO:0000313" key="7">
    <source>
        <dbReference type="EMBL" id="CAK0869563.1"/>
    </source>
</evidence>
<comment type="caution">
    <text evidence="7">The sequence shown here is derived from an EMBL/GenBank/DDBJ whole genome shotgun (WGS) entry which is preliminary data.</text>
</comment>
<feature type="transmembrane region" description="Helical" evidence="6">
    <location>
        <begin position="141"/>
        <end position="162"/>
    </location>
</feature>
<keyword evidence="3 6" id="KW-1133">Transmembrane helix</keyword>
<feature type="region of interest" description="Disordered" evidence="5">
    <location>
        <begin position="313"/>
        <end position="356"/>
    </location>
</feature>
<keyword evidence="8" id="KW-1185">Reference proteome</keyword>
<evidence type="ECO:0000256" key="4">
    <source>
        <dbReference type="ARBA" id="ARBA00023136"/>
    </source>
</evidence>
<dbReference type="Pfam" id="PF03741">
    <property type="entry name" value="TerC"/>
    <property type="match status" value="1"/>
</dbReference>
<evidence type="ECO:0008006" key="9">
    <source>
        <dbReference type="Google" id="ProtNLM"/>
    </source>
</evidence>
<dbReference type="PANTHER" id="PTHR30238:SF0">
    <property type="entry name" value="THYLAKOID MEMBRANE PROTEIN TERC, CHLOROPLASTIC"/>
    <property type="match status" value="1"/>
</dbReference>
<organism evidence="7 8">
    <name type="scientific">Prorocentrum cordatum</name>
    <dbReference type="NCBI Taxonomy" id="2364126"/>
    <lineage>
        <taxon>Eukaryota</taxon>
        <taxon>Sar</taxon>
        <taxon>Alveolata</taxon>
        <taxon>Dinophyceae</taxon>
        <taxon>Prorocentrales</taxon>
        <taxon>Prorocentraceae</taxon>
        <taxon>Prorocentrum</taxon>
    </lineage>
</organism>
<evidence type="ECO:0000256" key="3">
    <source>
        <dbReference type="ARBA" id="ARBA00022989"/>
    </source>
</evidence>
<protein>
    <recommendedName>
        <fullName evidence="9">Transmembrane protein 147</fullName>
    </recommendedName>
</protein>
<keyword evidence="4 6" id="KW-0472">Membrane</keyword>
<sequence length="356" mass="37843">EAIAATTGVAATVAAGATTAAVAYAAARVLAATTLVMSVVAATLRTTHKPPLQRHPHSTHYHSNYMLLARASPGSRLQPPAPDAFWCFPFAPLLLPLQFLPLPAAPSSLLLPCSLFRSSPRPKRSPSRCSLRAWAFSLQRFGMSWFPVGFALSPPVGIPFVLPVPSHERHAFSISPDHGKASLLFLVVVAVMLVDIAFAVDSVASKIASVNDVFLNCSSSAFAMLSLRSLYFVVESLTRTFQMLKYGVAAILILIGLKLIFAGVIPVSNEACFAAVLGILVASVASSYWVPQFRGSCDRINLGAIAPITEADDEDEDQELFDRKPEEADVDSPGAGDDGERVMAGRPQSFGGHGAL</sequence>
<evidence type="ECO:0000256" key="5">
    <source>
        <dbReference type="SAM" id="MobiDB-lite"/>
    </source>
</evidence>
<feature type="transmembrane region" description="Helical" evidence="6">
    <location>
        <begin position="182"/>
        <end position="201"/>
    </location>
</feature>
<evidence type="ECO:0000256" key="1">
    <source>
        <dbReference type="ARBA" id="ARBA00004141"/>
    </source>
</evidence>
<dbReference type="PANTHER" id="PTHR30238">
    <property type="entry name" value="MEMBRANE BOUND PREDICTED REDOX MODULATOR"/>
    <property type="match status" value="1"/>
</dbReference>
<evidence type="ECO:0000256" key="6">
    <source>
        <dbReference type="SAM" id="Phobius"/>
    </source>
</evidence>
<evidence type="ECO:0000313" key="8">
    <source>
        <dbReference type="Proteomes" id="UP001189429"/>
    </source>
</evidence>
<name>A0ABN9V9G0_9DINO</name>
<feature type="non-terminal residue" evidence="7">
    <location>
        <position position="1"/>
    </location>
</feature>